<protein>
    <submittedName>
        <fullName evidence="2">Molecular chaperone TorD</fullName>
    </submittedName>
</protein>
<dbReference type="Proteomes" id="UP001349262">
    <property type="component" value="Unassembled WGS sequence"/>
</dbReference>
<gene>
    <name evidence="2" type="ORF">MRSR164_07860</name>
</gene>
<proteinExistence type="predicted"/>
<comment type="caution">
    <text evidence="2">The sequence shown here is derived from an EMBL/GenBank/DDBJ whole genome shotgun (WGS) entry which is preliminary data.</text>
</comment>
<evidence type="ECO:0000313" key="3">
    <source>
        <dbReference type="Proteomes" id="UP001349262"/>
    </source>
</evidence>
<dbReference type="Gene3D" id="1.10.3480.10">
    <property type="entry name" value="TorD-like"/>
    <property type="match status" value="1"/>
</dbReference>
<name>A0ABU7T832_9HYPH</name>
<dbReference type="EMBL" id="MLBY01000004">
    <property type="protein sequence ID" value="MEE7456695.1"/>
    <property type="molecule type" value="Genomic_DNA"/>
</dbReference>
<dbReference type="InterPro" id="IPR020945">
    <property type="entry name" value="DMSO/NO3_reduct_chaperone"/>
</dbReference>
<sequence>MSSVASVMALPESEVPGFGGLPDDVDLLRAQQYDLLAALLGRAPAPALLAALAALPDGDGVLGRQVSALRRAAAEIGAADVEREFFALFIGVGRGELLPYASYYLTGFLNERPLARVREDFFALGIERDESMSEPEDHLAILLEVMAGLAAGRFEAEPGMQGRFFARHIEPWAGRFFADLEDAKAGRFYRAVGGLGRAFIEIEAEAFAMEG</sequence>
<evidence type="ECO:0000313" key="2">
    <source>
        <dbReference type="EMBL" id="MEE7456695.1"/>
    </source>
</evidence>
<dbReference type="PANTHER" id="PTHR34227:SF1">
    <property type="entry name" value="DIMETHYL SULFOXIDE REDUCTASE CHAPERONE-RELATED"/>
    <property type="match status" value="1"/>
</dbReference>
<accession>A0ABU7T832</accession>
<dbReference type="PANTHER" id="PTHR34227">
    <property type="entry name" value="CHAPERONE PROTEIN YCDY"/>
    <property type="match status" value="1"/>
</dbReference>
<reference evidence="2 3" key="1">
    <citation type="journal article" date="2012" name="Genet. Mol. Biol.">
        <title>Analysis of 16S rRNA and mxaF genes revealing insights into Methylobacterium niche-specific plant association.</title>
        <authorList>
            <person name="Dourado M.N."/>
            <person name="Andreote F.D."/>
            <person name="Dini-Andreote F."/>
            <person name="Conti R."/>
            <person name="Araujo J.M."/>
            <person name="Araujo W.L."/>
        </authorList>
    </citation>
    <scope>NUCLEOTIDE SEQUENCE [LARGE SCALE GENOMIC DNA]</scope>
    <source>
        <strain evidence="2 3">SR1.6/4</strain>
    </source>
</reference>
<evidence type="ECO:0000256" key="1">
    <source>
        <dbReference type="ARBA" id="ARBA00023186"/>
    </source>
</evidence>
<keyword evidence="1" id="KW-0143">Chaperone</keyword>
<dbReference type="SUPFAM" id="SSF89155">
    <property type="entry name" value="TorD-like"/>
    <property type="match status" value="1"/>
</dbReference>
<keyword evidence="3" id="KW-1185">Reference proteome</keyword>
<dbReference type="InterPro" id="IPR050289">
    <property type="entry name" value="TorD/DmsD_chaperones"/>
</dbReference>
<organism evidence="2 3">
    <name type="scientific">Methylobacterium radiotolerans</name>
    <dbReference type="NCBI Taxonomy" id="31998"/>
    <lineage>
        <taxon>Bacteria</taxon>
        <taxon>Pseudomonadati</taxon>
        <taxon>Pseudomonadota</taxon>
        <taxon>Alphaproteobacteria</taxon>
        <taxon>Hyphomicrobiales</taxon>
        <taxon>Methylobacteriaceae</taxon>
        <taxon>Methylobacterium</taxon>
    </lineage>
</organism>
<dbReference type="InterPro" id="IPR036411">
    <property type="entry name" value="TorD-like_sf"/>
</dbReference>
<dbReference type="Pfam" id="PF02613">
    <property type="entry name" value="Nitrate_red_del"/>
    <property type="match status" value="1"/>
</dbReference>